<evidence type="ECO:0000256" key="1">
    <source>
        <dbReference type="SAM" id="MobiDB-lite"/>
    </source>
</evidence>
<feature type="region of interest" description="Disordered" evidence="1">
    <location>
        <begin position="308"/>
        <end position="411"/>
    </location>
</feature>
<evidence type="ECO:0000313" key="2">
    <source>
        <dbReference type="EMBL" id="QXV92238.1"/>
    </source>
</evidence>
<proteinExistence type="predicted"/>
<reference evidence="2" key="1">
    <citation type="submission" date="2021-06" db="EMBL/GenBank/DDBJ databases">
        <authorList>
            <person name="Tome M."/>
            <person name="Jakse J."/>
            <person name="Slemc L."/>
            <person name="Garcia A.R."/>
            <person name="Petkovic H."/>
        </authorList>
    </citation>
    <scope>NUCLEOTIDE SEQUENCE</scope>
    <source>
        <plasmid evidence="2">unnamed</plasmid>
    </source>
</reference>
<dbReference type="GeneID" id="66860429"/>
<sequence>MFPRLAPIVSARSYRREDGSFWAEGGTRWQIELDLTREDLGWESRPGLWDLLYQTDRLYADRGVPVPERGLQCGGVCRDAGVVAWMYLRERNGRREAVHERSEDEARHQAVLSDEHKAYQERIVRVSVADGHRADSEVRTPVGPRSWIQTDTLVQGAGGIRIGWEIQLSSAGREGPRSVKARARKAAKYGITPAWHTDRSDYATRSDTHWTRSDNLPAEVIAKTGDLRVVSGFRALDFWRCDVRALYPCPDTSHRCGKRHVTPKPKDVLFDDLVRKTAAGLIVPVEHQLGSKAHRFWVTDADRDRLEDHNAGRPVLPAVEPEDERELPHRASYRPPTCRPSVPPAAPPAGAPSVGPPMVPPSPPTPPSSPARPVGAWPSLSPAPVRQAAPHPPSPAVKPAVPRQPGPGDRMVKRLLDWRSGEHWSAEPRPCRYCSRATNLRDEDGVPSHKTCAETQGAGRRSV</sequence>
<organism evidence="2">
    <name type="scientific">Streptomyces rimosus</name>
    <dbReference type="NCBI Taxonomy" id="1927"/>
    <lineage>
        <taxon>Bacteria</taxon>
        <taxon>Bacillati</taxon>
        <taxon>Actinomycetota</taxon>
        <taxon>Actinomycetes</taxon>
        <taxon>Kitasatosporales</taxon>
        <taxon>Streptomycetaceae</taxon>
        <taxon>Streptomyces</taxon>
    </lineage>
</organism>
<dbReference type="RefSeq" id="WP_003984063.1">
    <property type="nucleotide sequence ID" value="NZ_CP025552.1"/>
</dbReference>
<feature type="compositionally biased region" description="Pro residues" evidence="1">
    <location>
        <begin position="337"/>
        <end position="370"/>
    </location>
</feature>
<feature type="region of interest" description="Disordered" evidence="1">
    <location>
        <begin position="439"/>
        <end position="463"/>
    </location>
</feature>
<gene>
    <name evidence="2" type="ORF">M4018_084430</name>
</gene>
<protein>
    <submittedName>
        <fullName evidence="2">Uncharacterized protein</fullName>
    </submittedName>
</protein>
<dbReference type="EMBL" id="MZ502218">
    <property type="protein sequence ID" value="QXV92238.1"/>
    <property type="molecule type" value="Genomic_DNA"/>
</dbReference>
<accession>A0A8F7KW67</accession>
<name>A0A8F7KW67_STRRM</name>
<dbReference type="AlphaFoldDB" id="A0A8F7KW67"/>
<keyword evidence="2" id="KW-0614">Plasmid</keyword>
<geneLocation type="plasmid" evidence="2">
    <name>unnamed</name>
</geneLocation>